<comment type="caution">
    <text evidence="2">The sequence shown here is derived from an EMBL/GenBank/DDBJ whole genome shotgun (WGS) entry which is preliminary data.</text>
</comment>
<feature type="transmembrane region" description="Helical" evidence="1">
    <location>
        <begin position="37"/>
        <end position="57"/>
    </location>
</feature>
<evidence type="ECO:0000313" key="3">
    <source>
        <dbReference type="Proteomes" id="UP000297741"/>
    </source>
</evidence>
<gene>
    <name evidence="2" type="ORF">EEB11_15730</name>
</gene>
<keyword evidence="1" id="KW-0812">Transmembrane</keyword>
<dbReference type="EMBL" id="RPEM01000012">
    <property type="protein sequence ID" value="TGD42014.1"/>
    <property type="molecule type" value="Genomic_DNA"/>
</dbReference>
<keyword evidence="1" id="KW-0472">Membrane</keyword>
<keyword evidence="3" id="KW-1185">Reference proteome</keyword>
<feature type="transmembrane region" description="Helical" evidence="1">
    <location>
        <begin position="12"/>
        <end position="31"/>
    </location>
</feature>
<reference evidence="2 3" key="1">
    <citation type="submission" date="2018-11" db="EMBL/GenBank/DDBJ databases">
        <title>Tabrizicola sp. isolated from sediment of alpine lake.</title>
        <authorList>
            <person name="Liu Z."/>
        </authorList>
    </citation>
    <scope>NUCLEOTIDE SEQUENCE [LARGE SCALE GENOMIC DNA]</scope>
    <source>
        <strain evidence="2 3">DRYC-M-16</strain>
    </source>
</reference>
<proteinExistence type="predicted"/>
<keyword evidence="1" id="KW-1133">Transmembrane helix</keyword>
<evidence type="ECO:0000313" key="2">
    <source>
        <dbReference type="EMBL" id="TGD42014.1"/>
    </source>
</evidence>
<evidence type="ECO:0000256" key="1">
    <source>
        <dbReference type="SAM" id="Phobius"/>
    </source>
</evidence>
<dbReference type="Proteomes" id="UP000297741">
    <property type="component" value="Unassembled WGS sequence"/>
</dbReference>
<dbReference type="RefSeq" id="WP_135432930.1">
    <property type="nucleotide sequence ID" value="NZ_RPEM01000012.1"/>
</dbReference>
<protein>
    <recommendedName>
        <fullName evidence="4">DUF3329 domain-containing protein</fullName>
    </recommendedName>
</protein>
<accession>A0ABY2KMN4</accession>
<name>A0ABY2KMN4_9RHOB</name>
<organism evidence="2 3">
    <name type="scientific">Pseudotabrizicola sediminis</name>
    <dbReference type="NCBI Taxonomy" id="2486418"/>
    <lineage>
        <taxon>Bacteria</taxon>
        <taxon>Pseudomonadati</taxon>
        <taxon>Pseudomonadota</taxon>
        <taxon>Alphaproteobacteria</taxon>
        <taxon>Rhodobacterales</taxon>
        <taxon>Paracoccaceae</taxon>
        <taxon>Pseudotabrizicola</taxon>
    </lineage>
</organism>
<evidence type="ECO:0008006" key="4">
    <source>
        <dbReference type="Google" id="ProtNLM"/>
    </source>
</evidence>
<sequence>MKKFLDPNHPFFAKAWVRWVSALVPVAWAFFEFVNGSTGWGMLSAALGAFAFWMLIVRGPDQPADGTGPDDPPQA</sequence>